<proteinExistence type="predicted"/>
<evidence type="ECO:0000313" key="2">
    <source>
        <dbReference type="Proteomes" id="UP000075816"/>
    </source>
</evidence>
<name>A0A161QTA6_9FUSO</name>
<organism evidence="1 2">
    <name type="scientific">Fusobacterium necrophorum subsp. funduliforme</name>
    <dbReference type="NCBI Taxonomy" id="143387"/>
    <lineage>
        <taxon>Bacteria</taxon>
        <taxon>Fusobacteriati</taxon>
        <taxon>Fusobacteriota</taxon>
        <taxon>Fusobacteriia</taxon>
        <taxon>Fusobacteriales</taxon>
        <taxon>Fusobacteriaceae</taxon>
        <taxon>Fusobacterium</taxon>
    </lineage>
</organism>
<gene>
    <name evidence="1" type="ORF">A2J07_07000</name>
</gene>
<sequence>MFMKQKLCMAMIFQIDAKSEKAKENMRNRIREKLETILGKSNLFLEYDEETNSFAYMEEDVKESFDEKAIFLLKTLQNFGYSYVVTGNLESEEFDICTSKTKISGICFIEGLLH</sequence>
<dbReference type="EMBL" id="LVEA01000064">
    <property type="protein sequence ID" value="KYL02823.1"/>
    <property type="molecule type" value="Genomic_DNA"/>
</dbReference>
<accession>A0A161QTA6</accession>
<dbReference type="AlphaFoldDB" id="A0A161QTA6"/>
<protein>
    <submittedName>
        <fullName evidence="1">Uncharacterized protein</fullName>
    </submittedName>
</protein>
<dbReference type="KEGG" id="fnf:BSQ88_03720"/>
<evidence type="ECO:0000313" key="1">
    <source>
        <dbReference type="EMBL" id="KYL02823.1"/>
    </source>
</evidence>
<comment type="caution">
    <text evidence="1">The sequence shown here is derived from an EMBL/GenBank/DDBJ whole genome shotgun (WGS) entry which is preliminary data.</text>
</comment>
<dbReference type="Proteomes" id="UP000075816">
    <property type="component" value="Unassembled WGS sequence"/>
</dbReference>
<reference evidence="1 2" key="1">
    <citation type="submission" date="2016-03" db="EMBL/GenBank/DDBJ databases">
        <title>Comparative genomics of human isolates of Fusobacterium necrophorum.</title>
        <authorList>
            <person name="Jensen A."/>
            <person name="Bank S."/>
            <person name="Andersen P.S."/>
            <person name="Kristensen L.H."/>
            <person name="Prag J."/>
        </authorList>
    </citation>
    <scope>NUCLEOTIDE SEQUENCE [LARGE SCALE GENOMIC DNA]</scope>
    <source>
        <strain evidence="1 2">LS_1264</strain>
    </source>
</reference>